<dbReference type="RefSeq" id="WP_091199848.1">
    <property type="nucleotide sequence ID" value="NZ_FOKC01000007.1"/>
</dbReference>
<comment type="similarity">
    <text evidence="1 2">Belongs to the enoyl-CoA hydratase/isomerase family.</text>
</comment>
<keyword evidence="6" id="KW-1185">Reference proteome</keyword>
<dbReference type="InterPro" id="IPR029045">
    <property type="entry name" value="ClpP/crotonase-like_dom_sf"/>
</dbReference>
<sequence length="260" mass="28205">MSDHLVVERRDAVATVILNRPDSHNAINVAMYGDLPDVVRALDADPTVKVIVMRGAGTRSFASGADISEFEAERSDAVKAKAYNEKVAAAEHAIEELTKPSIAMIHGYCIGGGAGLALACDIRFADRAAKFAITPAKLGLVYSLESSKRMVDLVGPSRTKWILYSGLQVPAERAYELGLFDEVVDADDLEELTYGFADTVCSRAQFSVRAGKVMVDKVVAGQVRDDDATIDLRNSSFDTEDFTEGVQAFMAKRSPNFTWS</sequence>
<evidence type="ECO:0000313" key="5">
    <source>
        <dbReference type="Proteomes" id="UP000199113"/>
    </source>
</evidence>
<dbReference type="InterPro" id="IPR001753">
    <property type="entry name" value="Enoyl-CoA_hydra/iso"/>
</dbReference>
<dbReference type="GO" id="GO:0008300">
    <property type="term" value="P:isoprenoid catabolic process"/>
    <property type="evidence" value="ECO:0007669"/>
    <property type="project" value="TreeGrafter"/>
</dbReference>
<dbReference type="SUPFAM" id="SSF52096">
    <property type="entry name" value="ClpP/crotonase"/>
    <property type="match status" value="1"/>
</dbReference>
<dbReference type="Proteomes" id="UP000233565">
    <property type="component" value="Unassembled WGS sequence"/>
</dbReference>
<name>A0A1I1A8Q7_9ACTN</name>
<dbReference type="STRING" id="748909.SAMN05192575_107212"/>
<evidence type="ECO:0000256" key="1">
    <source>
        <dbReference type="ARBA" id="ARBA00005254"/>
    </source>
</evidence>
<dbReference type="Gene3D" id="1.10.12.10">
    <property type="entry name" value="Lyase 2-enoyl-coa Hydratase, Chain A, domain 2"/>
    <property type="match status" value="1"/>
</dbReference>
<evidence type="ECO:0000313" key="6">
    <source>
        <dbReference type="Proteomes" id="UP000233565"/>
    </source>
</evidence>
<dbReference type="InterPro" id="IPR051683">
    <property type="entry name" value="Enoyl-CoA_Hydratase/Isomerase"/>
</dbReference>
<dbReference type="PANTHER" id="PTHR42964">
    <property type="entry name" value="ENOYL-COA HYDRATASE"/>
    <property type="match status" value="1"/>
</dbReference>
<reference evidence="3 6" key="2">
    <citation type="submission" date="2017-12" db="EMBL/GenBank/DDBJ databases">
        <title>Pharmacopeia of the Arctic Ocean.</title>
        <authorList>
            <person name="Collins E."/>
            <person name="Ducluzeau A.-L."/>
        </authorList>
    </citation>
    <scope>NUCLEOTIDE SEQUENCE [LARGE SCALE GENOMIC DNA]</scope>
    <source>
        <strain evidence="3 6">DSM 23325</strain>
    </source>
</reference>
<gene>
    <name evidence="3" type="ORF">CXG46_06405</name>
    <name evidence="4" type="ORF">SAMN05192575_107212</name>
</gene>
<evidence type="ECO:0000256" key="2">
    <source>
        <dbReference type="RuleBase" id="RU003707"/>
    </source>
</evidence>
<dbReference type="CDD" id="cd06558">
    <property type="entry name" value="crotonase-like"/>
    <property type="match status" value="1"/>
</dbReference>
<evidence type="ECO:0000313" key="4">
    <source>
        <dbReference type="EMBL" id="SFB32803.1"/>
    </source>
</evidence>
<dbReference type="Gene3D" id="3.90.226.10">
    <property type="entry name" value="2-enoyl-CoA Hydratase, Chain A, domain 1"/>
    <property type="match status" value="1"/>
</dbReference>
<organism evidence="4 5">
    <name type="scientific">Nocardioides alpinus</name>
    <dbReference type="NCBI Taxonomy" id="748909"/>
    <lineage>
        <taxon>Bacteria</taxon>
        <taxon>Bacillati</taxon>
        <taxon>Actinomycetota</taxon>
        <taxon>Actinomycetes</taxon>
        <taxon>Propionibacteriales</taxon>
        <taxon>Nocardioidaceae</taxon>
        <taxon>Nocardioides</taxon>
    </lineage>
</organism>
<dbReference type="PANTHER" id="PTHR42964:SF1">
    <property type="entry name" value="POLYKETIDE BIOSYNTHESIS ENOYL-COA HYDRATASE PKSH-RELATED"/>
    <property type="match status" value="1"/>
</dbReference>
<dbReference type="OrthoDB" id="4608673at2"/>
<accession>A0A1I1A8Q7</accession>
<dbReference type="Pfam" id="PF00378">
    <property type="entry name" value="ECH_1"/>
    <property type="match status" value="1"/>
</dbReference>
<dbReference type="InterPro" id="IPR014748">
    <property type="entry name" value="Enoyl-CoA_hydra_C"/>
</dbReference>
<dbReference type="AlphaFoldDB" id="A0A1I1A8Q7"/>
<reference evidence="4" key="1">
    <citation type="submission" date="2016-10" db="EMBL/GenBank/DDBJ databases">
        <authorList>
            <person name="de Groot N.N."/>
        </authorList>
    </citation>
    <scope>NUCLEOTIDE SEQUENCE [LARGE SCALE GENOMIC DNA]</scope>
    <source>
        <strain evidence="4">CGMCC 1.10697</strain>
    </source>
</reference>
<protein>
    <submittedName>
        <fullName evidence="3 4">Enoyl-CoA hydratase</fullName>
    </submittedName>
</protein>
<dbReference type="GO" id="GO:0003824">
    <property type="term" value="F:catalytic activity"/>
    <property type="evidence" value="ECO:0007669"/>
    <property type="project" value="InterPro"/>
</dbReference>
<dbReference type="InterPro" id="IPR018376">
    <property type="entry name" value="Enoyl-CoA_hyd/isom_CS"/>
</dbReference>
<dbReference type="EMBL" id="PJBV01000013">
    <property type="protein sequence ID" value="PKH42107.1"/>
    <property type="molecule type" value="Genomic_DNA"/>
</dbReference>
<dbReference type="EMBL" id="FOKC01000007">
    <property type="protein sequence ID" value="SFB32803.1"/>
    <property type="molecule type" value="Genomic_DNA"/>
</dbReference>
<evidence type="ECO:0000313" key="3">
    <source>
        <dbReference type="EMBL" id="PKH42107.1"/>
    </source>
</evidence>
<dbReference type="Proteomes" id="UP000199113">
    <property type="component" value="Unassembled WGS sequence"/>
</dbReference>
<proteinExistence type="inferred from homology"/>
<dbReference type="PROSITE" id="PS00166">
    <property type="entry name" value="ENOYL_COA_HYDRATASE"/>
    <property type="match status" value="1"/>
</dbReference>